<organism evidence="1 2">
    <name type="scientific">Rossellomorea vietnamensis</name>
    <dbReference type="NCBI Taxonomy" id="218284"/>
    <lineage>
        <taxon>Bacteria</taxon>
        <taxon>Bacillati</taxon>
        <taxon>Bacillota</taxon>
        <taxon>Bacilli</taxon>
        <taxon>Bacillales</taxon>
        <taxon>Bacillaceae</taxon>
        <taxon>Rossellomorea</taxon>
    </lineage>
</organism>
<keyword evidence="2" id="KW-1185">Reference proteome</keyword>
<dbReference type="Proteomes" id="UP001064027">
    <property type="component" value="Chromosome"/>
</dbReference>
<protein>
    <submittedName>
        <fullName evidence="1">MgtC/SapB family protein</fullName>
    </submittedName>
</protein>
<sequence>MGHYMDEVTRFFWQHDIYFRIVVSAILGFIIGWDRTSKNKPAGLKTYTYVSVACTLITIVSIQGAEMLSQPGSGKMMDPFRLAAQIVSGLGFLGAGVILKDGLRVKGLTSAAMIFYVGGVGIGIGAGFYSLVIFATLVTFIITKIGNIFEEREITIVRVRLPWIGKKRKDDDAEKKVGT</sequence>
<accession>A0ACD4C689</accession>
<evidence type="ECO:0000313" key="1">
    <source>
        <dbReference type="EMBL" id="UXH43952.1"/>
    </source>
</evidence>
<reference evidence="1" key="1">
    <citation type="submission" date="2022-09" db="EMBL/GenBank/DDBJ databases">
        <title>Complete genome sequence of Rossellomorea vietnamensis strain RL-WG62, a newly isolated PGPR with the potential for plant salinity stress alleviation.</title>
        <authorList>
            <person name="Ren L."/>
            <person name="Wang G."/>
            <person name="Hu H."/>
        </authorList>
    </citation>
    <scope>NUCLEOTIDE SEQUENCE</scope>
    <source>
        <strain evidence="1">RL-WG62</strain>
    </source>
</reference>
<gene>
    <name evidence="1" type="ORF">N5C46_20300</name>
</gene>
<evidence type="ECO:0000313" key="2">
    <source>
        <dbReference type="Proteomes" id="UP001064027"/>
    </source>
</evidence>
<proteinExistence type="predicted"/>
<dbReference type="EMBL" id="CP104558">
    <property type="protein sequence ID" value="UXH43952.1"/>
    <property type="molecule type" value="Genomic_DNA"/>
</dbReference>
<name>A0ACD4C689_9BACI</name>